<dbReference type="EMBL" id="KQ431356">
    <property type="protein sequence ID" value="KOF63212.1"/>
    <property type="molecule type" value="Genomic_DNA"/>
</dbReference>
<dbReference type="OrthoDB" id="10256829at2759"/>
<protein>
    <recommendedName>
        <fullName evidence="1">VWFA domain-containing protein</fullName>
    </recommendedName>
</protein>
<dbReference type="Gene3D" id="3.40.50.410">
    <property type="entry name" value="von Willebrand factor, type A domain"/>
    <property type="match status" value="1"/>
</dbReference>
<dbReference type="PANTHER" id="PTHR24020">
    <property type="entry name" value="COLLAGEN ALPHA"/>
    <property type="match status" value="1"/>
</dbReference>
<dbReference type="AlphaFoldDB" id="A0A0L8FHW5"/>
<dbReference type="PANTHER" id="PTHR24020:SF84">
    <property type="entry name" value="VWFA DOMAIN-CONTAINING PROTEIN"/>
    <property type="match status" value="1"/>
</dbReference>
<dbReference type="STRING" id="37653.A0A0L8FHW5"/>
<dbReference type="InterPro" id="IPR050525">
    <property type="entry name" value="ECM_Assembly_Org"/>
</dbReference>
<name>A0A0L8FHW5_OCTBM</name>
<evidence type="ECO:0000313" key="2">
    <source>
        <dbReference type="EMBL" id="KOF63212.1"/>
    </source>
</evidence>
<gene>
    <name evidence="2" type="ORF">OCBIM_22019877mg</name>
</gene>
<sequence>CSGKVLDLVIAADASDKIFEEEFYSQMDFLKRLVRILDVSNATARVGFLTFGKRLRTGFDLTESNDADTIVNKIAGAKQLKGRGGVDDAIKHMRTRGFRRSLLRREVSAPRIGLIVTGTKNKNLEQIEKEAKFAAKAGITLFAVGVSPQVSSVQLEHIVASQKPGKRYFLANSYNNIDNILHELAIQICEGKPLRTS</sequence>
<reference evidence="2" key="1">
    <citation type="submission" date="2015-07" db="EMBL/GenBank/DDBJ databases">
        <title>MeaNS - Measles Nucleotide Surveillance Program.</title>
        <authorList>
            <person name="Tran T."/>
            <person name="Druce J."/>
        </authorList>
    </citation>
    <scope>NUCLEOTIDE SEQUENCE</scope>
    <source>
        <strain evidence="2">UCB-OBI-ISO-001</strain>
        <tissue evidence="2">Gonad</tissue>
    </source>
</reference>
<dbReference type="SMART" id="SM00327">
    <property type="entry name" value="VWA"/>
    <property type="match status" value="1"/>
</dbReference>
<dbReference type="CDD" id="cd01450">
    <property type="entry name" value="vWFA_subfamily_ECM"/>
    <property type="match status" value="1"/>
</dbReference>
<evidence type="ECO:0000259" key="1">
    <source>
        <dbReference type="PROSITE" id="PS50234"/>
    </source>
</evidence>
<feature type="domain" description="VWFA" evidence="1">
    <location>
        <begin position="7"/>
        <end position="184"/>
    </location>
</feature>
<dbReference type="Pfam" id="PF00092">
    <property type="entry name" value="VWA"/>
    <property type="match status" value="1"/>
</dbReference>
<organism evidence="2">
    <name type="scientific">Octopus bimaculoides</name>
    <name type="common">California two-spotted octopus</name>
    <dbReference type="NCBI Taxonomy" id="37653"/>
    <lineage>
        <taxon>Eukaryota</taxon>
        <taxon>Metazoa</taxon>
        <taxon>Spiralia</taxon>
        <taxon>Lophotrochozoa</taxon>
        <taxon>Mollusca</taxon>
        <taxon>Cephalopoda</taxon>
        <taxon>Coleoidea</taxon>
        <taxon>Octopodiformes</taxon>
        <taxon>Octopoda</taxon>
        <taxon>Incirrata</taxon>
        <taxon>Octopodidae</taxon>
        <taxon>Octopus</taxon>
    </lineage>
</organism>
<accession>A0A0L8FHW5</accession>
<feature type="non-terminal residue" evidence="2">
    <location>
        <position position="1"/>
    </location>
</feature>
<dbReference type="SUPFAM" id="SSF53300">
    <property type="entry name" value="vWA-like"/>
    <property type="match status" value="1"/>
</dbReference>
<dbReference type="InterPro" id="IPR002035">
    <property type="entry name" value="VWF_A"/>
</dbReference>
<dbReference type="PROSITE" id="PS50234">
    <property type="entry name" value="VWFA"/>
    <property type="match status" value="1"/>
</dbReference>
<dbReference type="InterPro" id="IPR036465">
    <property type="entry name" value="vWFA_dom_sf"/>
</dbReference>
<proteinExistence type="predicted"/>